<dbReference type="Proteomes" id="UP001291309">
    <property type="component" value="Unassembled WGS sequence"/>
</dbReference>
<keyword evidence="1" id="KW-0732">Signal</keyword>
<protein>
    <recommendedName>
        <fullName evidence="4">Lipoprotein</fullName>
    </recommendedName>
</protein>
<evidence type="ECO:0000313" key="2">
    <source>
        <dbReference type="EMBL" id="MDY7232161.1"/>
    </source>
</evidence>
<gene>
    <name evidence="2" type="ORF">SYV04_37580</name>
</gene>
<sequence length="449" mass="46958">MNLRLLAGLLCLVATLAGCNDGTPHEPDVPDAPSAKPGDVAFLWAFSGAASGRCADVPDVTKVRISIPGQTLPNGGVQACNSEGVDGFTLRNIAPGLYTYTVEALGSSDEVLYSGTGSFTVDGNTVVSSQLSPVSRPPSPGDVSFRWSFVSPPLRCVSMPDVRSVRIRIPDHVLPNDGLFPCSTSGLDGTTLLDFAPGAYSYTVEALGASGEALYRGTGSFTVDGDTQVNVSLERIPPPPPVPGDVTFLWSFPGSPRTWCADVPDVVGVRITIPGENLPNGGSFPCTNQGVDGIAVHDFAPGHYEYTLEAVNASNSVLYSGKGAFTVNGDTLVKVALISGQSSFAYVSWTLSNGPSTPNPTCAEAGVSSVVVLIDGWLDLRFNCAEGADGNRVTTFPLSPGQHGVELSGLNRTDQLLFSARGTLETRAESPVAVSYTLRRLITIDSQAR</sequence>
<evidence type="ECO:0000313" key="3">
    <source>
        <dbReference type="Proteomes" id="UP001291309"/>
    </source>
</evidence>
<organism evidence="2 3">
    <name type="scientific">Hyalangium rubrum</name>
    <dbReference type="NCBI Taxonomy" id="3103134"/>
    <lineage>
        <taxon>Bacteria</taxon>
        <taxon>Pseudomonadati</taxon>
        <taxon>Myxococcota</taxon>
        <taxon>Myxococcia</taxon>
        <taxon>Myxococcales</taxon>
        <taxon>Cystobacterineae</taxon>
        <taxon>Archangiaceae</taxon>
        <taxon>Hyalangium</taxon>
    </lineage>
</organism>
<name>A0ABU5HFA2_9BACT</name>
<dbReference type="PROSITE" id="PS51257">
    <property type="entry name" value="PROKAR_LIPOPROTEIN"/>
    <property type="match status" value="1"/>
</dbReference>
<proteinExistence type="predicted"/>
<dbReference type="EMBL" id="JAXIVS010000018">
    <property type="protein sequence ID" value="MDY7232161.1"/>
    <property type="molecule type" value="Genomic_DNA"/>
</dbReference>
<reference evidence="2 3" key="1">
    <citation type="submission" date="2023-12" db="EMBL/GenBank/DDBJ databases">
        <title>the genome sequence of Hyalangium sp. s54d21.</title>
        <authorList>
            <person name="Zhang X."/>
        </authorList>
    </citation>
    <scope>NUCLEOTIDE SEQUENCE [LARGE SCALE GENOMIC DNA]</scope>
    <source>
        <strain evidence="3">s54d21</strain>
    </source>
</reference>
<evidence type="ECO:0008006" key="4">
    <source>
        <dbReference type="Google" id="ProtNLM"/>
    </source>
</evidence>
<keyword evidence="3" id="KW-1185">Reference proteome</keyword>
<feature type="signal peptide" evidence="1">
    <location>
        <begin position="1"/>
        <end position="19"/>
    </location>
</feature>
<comment type="caution">
    <text evidence="2">The sequence shown here is derived from an EMBL/GenBank/DDBJ whole genome shotgun (WGS) entry which is preliminary data.</text>
</comment>
<dbReference type="RefSeq" id="WP_321550875.1">
    <property type="nucleotide sequence ID" value="NZ_JAXIVS010000018.1"/>
</dbReference>
<evidence type="ECO:0000256" key="1">
    <source>
        <dbReference type="SAM" id="SignalP"/>
    </source>
</evidence>
<accession>A0ABU5HFA2</accession>
<feature type="chain" id="PRO_5046551439" description="Lipoprotein" evidence="1">
    <location>
        <begin position="20"/>
        <end position="449"/>
    </location>
</feature>